<dbReference type="Proteomes" id="UP000277204">
    <property type="component" value="Unassembled WGS sequence"/>
</dbReference>
<feature type="compositionally biased region" description="Basic and acidic residues" evidence="2">
    <location>
        <begin position="54"/>
        <end position="70"/>
    </location>
</feature>
<evidence type="ECO:0000256" key="1">
    <source>
        <dbReference type="SAM" id="Coils"/>
    </source>
</evidence>
<proteinExistence type="predicted"/>
<reference evidence="3 4" key="1">
    <citation type="submission" date="2018-11" db="EMBL/GenBank/DDBJ databases">
        <authorList>
            <consortium name="Pathogen Informatics"/>
        </authorList>
    </citation>
    <scope>NUCLEOTIDE SEQUENCE [LARGE SCALE GENOMIC DNA]</scope>
    <source>
        <strain evidence="3 4">Zambia</strain>
    </source>
</reference>
<keyword evidence="1" id="KW-0175">Coiled coil</keyword>
<name>A0A183N397_9TREM</name>
<evidence type="ECO:0000313" key="4">
    <source>
        <dbReference type="Proteomes" id="UP000277204"/>
    </source>
</evidence>
<feature type="region of interest" description="Disordered" evidence="2">
    <location>
        <begin position="42"/>
        <end position="70"/>
    </location>
</feature>
<evidence type="ECO:0000313" key="3">
    <source>
        <dbReference type="EMBL" id="VDP44522.1"/>
    </source>
</evidence>
<protein>
    <submittedName>
        <fullName evidence="3">Uncharacterized protein</fullName>
    </submittedName>
</protein>
<organism evidence="3 4">
    <name type="scientific">Schistosoma margrebowiei</name>
    <dbReference type="NCBI Taxonomy" id="48269"/>
    <lineage>
        <taxon>Eukaryota</taxon>
        <taxon>Metazoa</taxon>
        <taxon>Spiralia</taxon>
        <taxon>Lophotrochozoa</taxon>
        <taxon>Platyhelminthes</taxon>
        <taxon>Trematoda</taxon>
        <taxon>Digenea</taxon>
        <taxon>Strigeidida</taxon>
        <taxon>Schistosomatoidea</taxon>
        <taxon>Schistosomatidae</taxon>
        <taxon>Schistosoma</taxon>
    </lineage>
</organism>
<evidence type="ECO:0000256" key="2">
    <source>
        <dbReference type="SAM" id="MobiDB-lite"/>
    </source>
</evidence>
<keyword evidence="4" id="KW-1185">Reference proteome</keyword>
<dbReference type="AlphaFoldDB" id="A0A183N397"/>
<feature type="coiled-coil region" evidence="1">
    <location>
        <begin position="99"/>
        <end position="126"/>
    </location>
</feature>
<accession>A0A183N397</accession>
<dbReference type="EMBL" id="UZAI01019330">
    <property type="protein sequence ID" value="VDP44522.1"/>
    <property type="molecule type" value="Genomic_DNA"/>
</dbReference>
<sequence>MKNNWKGIKKSQTTYRKNLGNRHHRHKEWIFIETLGRIQQTKNKKKGINNSQLRAEKARAHSEYTEVNKRAERSIRYDRKKYTKDLAIGAGRAPREGNLRQLRDTIRRLAGKCSKLERQVKNEEGKTITGIQEQ</sequence>
<gene>
    <name evidence="3" type="ORF">SMRZ_LOCUS22772</name>
</gene>